<evidence type="ECO:0000256" key="1">
    <source>
        <dbReference type="ARBA" id="ARBA00004496"/>
    </source>
</evidence>
<keyword evidence="15" id="KW-1185">Reference proteome</keyword>
<dbReference type="Gene3D" id="3.40.50.150">
    <property type="entry name" value="Vaccinia Virus protein VP39"/>
    <property type="match status" value="1"/>
</dbReference>
<sequence length="389" mass="42735">MRRHGMTEERSVLGRSLLESEALTGEWRDAFEAVPRAAFLPDVVWAFDMDTGAAVEVDRRTDPTTWQRYVDQDVPIVTQWDDGAGENPGGEATSSASMPSVVFRMLADLDAHPGDRVLEIGTGTGWNAGLMTHRLGHRAVTSIEVDSEVATAARGRLGAQGLLGTVLTRDGALGDPEGTPYTRLISTAGLRRVPPVWLGQVSPGGLIVAPWGTHYSNGDAVVRLRVAGDRASASGHFTRPVEFMKLRAQRRHFDGHKAYLPDGLGGADRSTTEVTENGLLGEGRYDVRTFAIGLRVPDCYQVPAAARDGHRPVWFYGLDDRSWACVMFHEGRKADVWQSGPRRLWDEVASALHWWQEKGEPGYERFGLTVTGDGEHRAWLDSPEDAWPV</sequence>
<dbReference type="Pfam" id="PF01135">
    <property type="entry name" value="PCMT"/>
    <property type="match status" value="1"/>
</dbReference>
<evidence type="ECO:0000256" key="10">
    <source>
        <dbReference type="ARBA" id="ARBA00031323"/>
    </source>
</evidence>
<proteinExistence type="inferred from homology"/>
<evidence type="ECO:0000256" key="3">
    <source>
        <dbReference type="ARBA" id="ARBA00011890"/>
    </source>
</evidence>
<dbReference type="EMBL" id="CP034687">
    <property type="protein sequence ID" value="AZS83286.1"/>
    <property type="molecule type" value="Genomic_DNA"/>
</dbReference>
<evidence type="ECO:0000313" key="13">
    <source>
        <dbReference type="EMBL" id="QCN89859.1"/>
    </source>
</evidence>
<dbReference type="GO" id="GO:0032259">
    <property type="term" value="P:methylation"/>
    <property type="evidence" value="ECO:0007669"/>
    <property type="project" value="UniProtKB-KW"/>
</dbReference>
<keyword evidence="8" id="KW-0949">S-adenosyl-L-methionine</keyword>
<dbReference type="SUPFAM" id="SSF53335">
    <property type="entry name" value="S-adenosyl-L-methionine-dependent methyltransferases"/>
    <property type="match status" value="1"/>
</dbReference>
<dbReference type="AlphaFoldDB" id="A0A3S9Z691"/>
<comment type="subcellular location">
    <subcellularLocation>
        <location evidence="1">Cytoplasm</location>
    </subcellularLocation>
</comment>
<dbReference type="KEGG" id="sgd:ELQ87_02475"/>
<organism evidence="12 14">
    <name type="scientific">Streptomyces griseoviridis</name>
    <dbReference type="NCBI Taxonomy" id="45398"/>
    <lineage>
        <taxon>Bacteria</taxon>
        <taxon>Bacillati</taxon>
        <taxon>Actinomycetota</taxon>
        <taxon>Actinomycetes</taxon>
        <taxon>Kitasatosporales</taxon>
        <taxon>Streptomycetaceae</taxon>
        <taxon>Streptomyces</taxon>
    </lineage>
</organism>
<keyword evidence="7 12" id="KW-0808">Transferase</keyword>
<reference evidence="12 14" key="2">
    <citation type="submission" date="2018-12" db="EMBL/GenBank/DDBJ databases">
        <title>Streptomyces griseoviridis F1-27 complete genome.</title>
        <authorList>
            <person name="Mariita R.M."/>
            <person name="Sello J.K."/>
        </authorList>
    </citation>
    <scope>NUCLEOTIDE SEQUENCE [LARGE SCALE GENOMIC DNA]</scope>
    <source>
        <strain evidence="12 14">F1-27</strain>
    </source>
</reference>
<dbReference type="PANTHER" id="PTHR11579">
    <property type="entry name" value="PROTEIN-L-ISOASPARTATE O-METHYLTRANSFERASE"/>
    <property type="match status" value="1"/>
</dbReference>
<dbReference type="InterPro" id="IPR029063">
    <property type="entry name" value="SAM-dependent_MTases_sf"/>
</dbReference>
<evidence type="ECO:0000256" key="9">
    <source>
        <dbReference type="ARBA" id="ARBA00030757"/>
    </source>
</evidence>
<keyword evidence="6 12" id="KW-0489">Methyltransferase</keyword>
<evidence type="ECO:0000256" key="2">
    <source>
        <dbReference type="ARBA" id="ARBA00005369"/>
    </source>
</evidence>
<evidence type="ECO:0000256" key="6">
    <source>
        <dbReference type="ARBA" id="ARBA00022603"/>
    </source>
</evidence>
<dbReference type="GO" id="GO:0005737">
    <property type="term" value="C:cytoplasm"/>
    <property type="evidence" value="ECO:0007669"/>
    <property type="project" value="UniProtKB-SubCell"/>
</dbReference>
<dbReference type="PANTHER" id="PTHR11579:SF0">
    <property type="entry name" value="PROTEIN-L-ISOASPARTATE(D-ASPARTATE) O-METHYLTRANSFERASE"/>
    <property type="match status" value="1"/>
</dbReference>
<evidence type="ECO:0000256" key="8">
    <source>
        <dbReference type="ARBA" id="ARBA00022691"/>
    </source>
</evidence>
<dbReference type="Proteomes" id="UP000501753">
    <property type="component" value="Chromosome"/>
</dbReference>
<evidence type="ECO:0000313" key="15">
    <source>
        <dbReference type="Proteomes" id="UP000501753"/>
    </source>
</evidence>
<evidence type="ECO:0000313" key="14">
    <source>
        <dbReference type="Proteomes" id="UP000271291"/>
    </source>
</evidence>
<evidence type="ECO:0000313" key="12">
    <source>
        <dbReference type="EMBL" id="AZS83286.1"/>
    </source>
</evidence>
<gene>
    <name evidence="13" type="ORF">DDJ31_36885</name>
    <name evidence="12" type="ORF">ELQ87_02475</name>
</gene>
<dbReference type="OrthoDB" id="5143400at2"/>
<keyword evidence="5" id="KW-0963">Cytoplasm</keyword>
<evidence type="ECO:0000256" key="4">
    <source>
        <dbReference type="ARBA" id="ARBA00013346"/>
    </source>
</evidence>
<dbReference type="InterPro" id="IPR000682">
    <property type="entry name" value="PCMT"/>
</dbReference>
<dbReference type="EC" id="2.1.1.77" evidence="3"/>
<evidence type="ECO:0000256" key="7">
    <source>
        <dbReference type="ARBA" id="ARBA00022679"/>
    </source>
</evidence>
<reference evidence="13 15" key="1">
    <citation type="submission" date="2018-04" db="EMBL/GenBank/DDBJ databases">
        <title>Complete genome sequences of Streptomyces griseoviridis K61 and characterization of antagonistic properties of biological control agents.</title>
        <authorList>
            <person name="Mariita R.M."/>
            <person name="Sello J.K."/>
        </authorList>
    </citation>
    <scope>NUCLEOTIDE SEQUENCE [LARGE SCALE GENOMIC DNA]</scope>
    <source>
        <strain evidence="13 15">K61</strain>
    </source>
</reference>
<protein>
    <recommendedName>
        <fullName evidence="4">Protein-L-isoaspartate O-methyltransferase</fullName>
        <ecNumber evidence="3">2.1.1.77</ecNumber>
    </recommendedName>
    <alternativeName>
        <fullName evidence="11">L-isoaspartyl protein carboxyl methyltransferase</fullName>
    </alternativeName>
    <alternativeName>
        <fullName evidence="9">Protein L-isoaspartyl methyltransferase</fullName>
    </alternativeName>
    <alternativeName>
        <fullName evidence="10">Protein-beta-aspartate methyltransferase</fullName>
    </alternativeName>
</protein>
<accession>A0A3S9Z691</accession>
<dbReference type="EMBL" id="CP029078">
    <property type="protein sequence ID" value="QCN89859.1"/>
    <property type="molecule type" value="Genomic_DNA"/>
</dbReference>
<evidence type="ECO:0000256" key="11">
    <source>
        <dbReference type="ARBA" id="ARBA00031350"/>
    </source>
</evidence>
<dbReference type="Proteomes" id="UP000271291">
    <property type="component" value="Chromosome"/>
</dbReference>
<name>A0A3S9Z691_STRGD</name>
<evidence type="ECO:0000256" key="5">
    <source>
        <dbReference type="ARBA" id="ARBA00022490"/>
    </source>
</evidence>
<comment type="similarity">
    <text evidence="2">Belongs to the methyltransferase superfamily. L-isoaspartyl/D-aspartyl protein methyltransferase family.</text>
</comment>
<dbReference type="GO" id="GO:0004719">
    <property type="term" value="F:protein-L-isoaspartate (D-aspartate) O-methyltransferase activity"/>
    <property type="evidence" value="ECO:0007669"/>
    <property type="project" value="UniProtKB-EC"/>
</dbReference>
<dbReference type="CDD" id="cd02440">
    <property type="entry name" value="AdoMet_MTases"/>
    <property type="match status" value="1"/>
</dbReference>